<keyword evidence="4" id="KW-1185">Reference proteome</keyword>
<dbReference type="Proteomes" id="UP001209257">
    <property type="component" value="Unassembled WGS sequence"/>
</dbReference>
<keyword evidence="2" id="KW-0472">Membrane</keyword>
<feature type="region of interest" description="Disordered" evidence="1">
    <location>
        <begin position="35"/>
        <end position="91"/>
    </location>
</feature>
<reference evidence="4" key="1">
    <citation type="submission" date="2023-07" db="EMBL/GenBank/DDBJ databases">
        <title>Study on multiphase classification of strain Alteromonas salexigens isolated from the Yellow Sea.</title>
        <authorList>
            <person name="Sun L."/>
        </authorList>
    </citation>
    <scope>NUCLEOTIDE SEQUENCE [LARGE SCALE GENOMIC DNA]</scope>
    <source>
        <strain evidence="4">ASW11-19</strain>
    </source>
</reference>
<evidence type="ECO:0000313" key="3">
    <source>
        <dbReference type="EMBL" id="MCU7553579.1"/>
    </source>
</evidence>
<gene>
    <name evidence="3" type="ORF">OCL06_03070</name>
</gene>
<accession>A0ABT2VK78</accession>
<dbReference type="RefSeq" id="WP_262992265.1">
    <property type="nucleotide sequence ID" value="NZ_JAOTJC010000004.1"/>
</dbReference>
<protein>
    <submittedName>
        <fullName evidence="3">DUF3014 domain-containing protein</fullName>
    </submittedName>
</protein>
<keyword evidence="2" id="KW-1133">Transmembrane helix</keyword>
<feature type="transmembrane region" description="Helical" evidence="2">
    <location>
        <begin position="12"/>
        <end position="30"/>
    </location>
</feature>
<dbReference type="EMBL" id="JAOTJC010000004">
    <property type="protein sequence ID" value="MCU7553579.1"/>
    <property type="molecule type" value="Genomic_DNA"/>
</dbReference>
<name>A0ABT2VK78_9ALTE</name>
<organism evidence="3 4">
    <name type="scientific">Alteromonas salexigens</name>
    <dbReference type="NCBI Taxonomy" id="2982530"/>
    <lineage>
        <taxon>Bacteria</taxon>
        <taxon>Pseudomonadati</taxon>
        <taxon>Pseudomonadota</taxon>
        <taxon>Gammaproteobacteria</taxon>
        <taxon>Alteromonadales</taxon>
        <taxon>Alteromonadaceae</taxon>
        <taxon>Alteromonas/Salinimonas group</taxon>
        <taxon>Alteromonas</taxon>
    </lineage>
</organism>
<evidence type="ECO:0000256" key="1">
    <source>
        <dbReference type="SAM" id="MobiDB-lite"/>
    </source>
</evidence>
<comment type="caution">
    <text evidence="3">The sequence shown here is derived from an EMBL/GenBank/DDBJ whole genome shotgun (WGS) entry which is preliminary data.</text>
</comment>
<evidence type="ECO:0000256" key="2">
    <source>
        <dbReference type="SAM" id="Phobius"/>
    </source>
</evidence>
<dbReference type="Pfam" id="PF11219">
    <property type="entry name" value="DUF3014"/>
    <property type="match status" value="1"/>
</dbReference>
<dbReference type="InterPro" id="IPR021382">
    <property type="entry name" value="DUF3014"/>
</dbReference>
<keyword evidence="2" id="KW-0812">Transmembrane</keyword>
<proteinExistence type="predicted"/>
<sequence>MSEESEKRTLTPHILIIGAVVIVILAVLFWPSGDDTDDVSQQPEVTEPEMQMPDEPEVIEPAPAPSTVELDPDAEAQPMPETPEIEPEPLDTSDVAIKEALAEVSQENKDEVNRILVNEALLQRFVVSVTNLADDKMAPNHQLVTPPEQPFRTYTQADKEWIDAASYKRYTPYVNMLESFDNEALLNLYDTYKGDIQKKYAEIGDPDQPFNDVMVDAINQLLDTPEVPMPVEVYTDSVAYKFADPKLESLSEPQKQLLRTGPDNMRRIKAKLREIKAVLQENGYQ</sequence>
<evidence type="ECO:0000313" key="4">
    <source>
        <dbReference type="Proteomes" id="UP001209257"/>
    </source>
</evidence>